<accession>A0A382ZIY1</accession>
<sequence length="257" mass="26177">WDSASAVCLCNTTTETGASTSYGNTASYCVLWGDATTATVATDAADGGRDGAGLAHTWTNSVSGDTQYDLCLVICAHSTTNPSVLPIQECKKVDVFSSQSPAFTSDVSGGNNEEATSGIPVTFTGSVNTLGTASAFGAGNCWRWVWGDGSSNCEVAAGTGGAGDYNQAVSHTFSLTTGEQAAGTTVTRDVCLQAYSGHTGSPFTTSACTITITPDPRSNVAVIFQNEATGIDNASNVRGYAVTGYDGLNYALGCADN</sequence>
<gene>
    <name evidence="1" type="ORF">METZ01_LOCUS448276</name>
</gene>
<proteinExistence type="predicted"/>
<reference evidence="1" key="1">
    <citation type="submission" date="2018-05" db="EMBL/GenBank/DDBJ databases">
        <authorList>
            <person name="Lanie J.A."/>
            <person name="Ng W.-L."/>
            <person name="Kazmierczak K.M."/>
            <person name="Andrzejewski T.M."/>
            <person name="Davidsen T.M."/>
            <person name="Wayne K.J."/>
            <person name="Tettelin H."/>
            <person name="Glass J.I."/>
            <person name="Rusch D."/>
            <person name="Podicherti R."/>
            <person name="Tsui H.-C.T."/>
            <person name="Winkler M.E."/>
        </authorList>
    </citation>
    <scope>NUCLEOTIDE SEQUENCE</scope>
</reference>
<protein>
    <recommendedName>
        <fullName evidence="2">PKD domain-containing protein</fullName>
    </recommendedName>
</protein>
<dbReference type="AlphaFoldDB" id="A0A382ZIY1"/>
<evidence type="ECO:0008006" key="2">
    <source>
        <dbReference type="Google" id="ProtNLM"/>
    </source>
</evidence>
<dbReference type="EMBL" id="UINC01184284">
    <property type="protein sequence ID" value="SVD95422.1"/>
    <property type="molecule type" value="Genomic_DNA"/>
</dbReference>
<organism evidence="1">
    <name type="scientific">marine metagenome</name>
    <dbReference type="NCBI Taxonomy" id="408172"/>
    <lineage>
        <taxon>unclassified sequences</taxon>
        <taxon>metagenomes</taxon>
        <taxon>ecological metagenomes</taxon>
    </lineage>
</organism>
<name>A0A382ZIY1_9ZZZZ</name>
<feature type="non-terminal residue" evidence="1">
    <location>
        <position position="1"/>
    </location>
</feature>
<evidence type="ECO:0000313" key="1">
    <source>
        <dbReference type="EMBL" id="SVD95422.1"/>
    </source>
</evidence>
<feature type="non-terminal residue" evidence="1">
    <location>
        <position position="257"/>
    </location>
</feature>